<sequence length="816" mass="89200">MTRLNRVTLETTLKPFALGRPDVDVAEEMLRQWDDLVAEGSSISILVWTGDGSEILEWSGNIDAEFEWARFIGFSNPEQFGLTADAPTSARPYAGAEGPMRYRRLREIVGALRAAALRRKAHVAIGTAFDPGPEFAPSDFKFVRHPEISESPFDLGDAPVKTHYRVTCSWSRLNADDVAYAAFPEGIPQGLSFGSFLGGQCESFLPAMGFDYLWLSNGFGLSFHPWSYRGINFDGHRFGRVDVGEATAYALSFWDDFAAACSYSLEVRGTNFPIGVELAKDLTPLRTIYERGYLRLPAPNSPWGALNRNFGVEIAGAMSRAAHIPGEGYPFRFYANDPWFWQNPWRDCYGREPYDIYMPMSVAALQGDGTMRTASVVEILSVDSEHGILDGRAAREIVPHLLSGIDTAPDRPGLLCWVYPFEEMSDLIAERPEAGSNLFLQDWFVAQAFTNGVPVNSVVSTAELSRILAGRQDVLSGTILLVCAATIGEKVAGELANFVRSGGRVLFYGAPAFDSIRALLDLRAAPAIEGDATIVTRRPIDNLVDIGRWGRVRMSEACSAGGSAEVAGPAADIVAGLEFAGGERVFAVTRTNPGWNGGRASWIRAALPIDEDGTADLPQRLGEEFVDAAALLRPLLEDFGSVIRQTRTPEAAVFHDRTIYRENARAIQFTASRSDNALWLSGYEQDTTAELALCLPGGIPVPVGQTVRISDGLGVLHLDSSFRREVRVYVQQDADGPVACKDGHPITTRLNPDVRRALSVSPVVDARIEVHPPWDVLERGAVEVRVDGEPLDGSLVARTRDGVLVEHVSGSIEFIW</sequence>
<keyword evidence="2" id="KW-1185">Reference proteome</keyword>
<proteinExistence type="predicted"/>
<evidence type="ECO:0008006" key="3">
    <source>
        <dbReference type="Google" id="ProtNLM"/>
    </source>
</evidence>
<evidence type="ECO:0000313" key="2">
    <source>
        <dbReference type="Proteomes" id="UP001429745"/>
    </source>
</evidence>
<protein>
    <recommendedName>
        <fullName evidence="3">Beta-galactosidase trimerisation domain-containing protein</fullName>
    </recommendedName>
</protein>
<dbReference type="RefSeq" id="WP_168912643.1">
    <property type="nucleotide sequence ID" value="NZ_JABACI010000002.1"/>
</dbReference>
<gene>
    <name evidence="1" type="ORF">HF576_10010</name>
</gene>
<comment type="caution">
    <text evidence="1">The sequence shown here is derived from an EMBL/GenBank/DDBJ whole genome shotgun (WGS) entry which is preliminary data.</text>
</comment>
<dbReference type="Proteomes" id="UP001429745">
    <property type="component" value="Unassembled WGS sequence"/>
</dbReference>
<accession>A0ABX1KFM1</accession>
<name>A0ABX1KFM1_9MICO</name>
<dbReference type="EMBL" id="JABACI010000002">
    <property type="protein sequence ID" value="NLP84186.1"/>
    <property type="molecule type" value="Genomic_DNA"/>
</dbReference>
<evidence type="ECO:0000313" key="1">
    <source>
        <dbReference type="EMBL" id="NLP84186.1"/>
    </source>
</evidence>
<reference evidence="1 2" key="1">
    <citation type="submission" date="2020-04" db="EMBL/GenBank/DDBJ databases">
        <title>CFH 90308 Microbacterium sp.</title>
        <authorList>
            <person name="Nie G."/>
            <person name="Ming H."/>
            <person name="Xia T."/>
        </authorList>
    </citation>
    <scope>NUCLEOTIDE SEQUENCE [LARGE SCALE GENOMIC DNA]</scope>
    <source>
        <strain evidence="1 2">CFH 90308</strain>
    </source>
</reference>
<organism evidence="1 2">
    <name type="scientific">Microbacterium salsuginis</name>
    <dbReference type="NCBI Taxonomy" id="2722803"/>
    <lineage>
        <taxon>Bacteria</taxon>
        <taxon>Bacillati</taxon>
        <taxon>Actinomycetota</taxon>
        <taxon>Actinomycetes</taxon>
        <taxon>Micrococcales</taxon>
        <taxon>Microbacteriaceae</taxon>
        <taxon>Microbacterium</taxon>
    </lineage>
</organism>